<gene>
    <name evidence="1" type="ORF">GCM10025869_20210</name>
</gene>
<name>A0ABQ6JUW5_9MICO</name>
<evidence type="ECO:0000313" key="1">
    <source>
        <dbReference type="EMBL" id="GMA91492.1"/>
    </source>
</evidence>
<dbReference type="Gene3D" id="3.10.450.40">
    <property type="match status" value="1"/>
</dbReference>
<dbReference type="RefSeq" id="WP_284299853.1">
    <property type="nucleotide sequence ID" value="NZ_BSVA01000001.1"/>
</dbReference>
<proteinExistence type="predicted"/>
<accession>A0ABQ6JUW5</accession>
<reference evidence="2" key="1">
    <citation type="journal article" date="2019" name="Int. J. Syst. Evol. Microbiol.">
        <title>The Global Catalogue of Microorganisms (GCM) 10K type strain sequencing project: providing services to taxonomists for standard genome sequencing and annotation.</title>
        <authorList>
            <consortium name="The Broad Institute Genomics Platform"/>
            <consortium name="The Broad Institute Genome Sequencing Center for Infectious Disease"/>
            <person name="Wu L."/>
            <person name="Ma J."/>
        </authorList>
    </citation>
    <scope>NUCLEOTIDE SEQUENCE [LARGE SCALE GENOMIC DNA]</scope>
    <source>
        <strain evidence="2">NBRC 108755</strain>
    </source>
</reference>
<dbReference type="Proteomes" id="UP001157069">
    <property type="component" value="Unassembled WGS sequence"/>
</dbReference>
<sequence length="143" mass="16120">MPAKPVVLDSFAWSTQTAAEAAFRAILRDSGYGVDDDITDPVHDLMLREVLERHPDRDEKAGPGVEAFYIGRTVDGGRYNVRPDAIGIWIRRVDGTRVDFSYRTAILGAMPRLTQRKPCDLRLRMSGMTSETLHLKLARYTAR</sequence>
<keyword evidence="2" id="KW-1185">Reference proteome</keyword>
<evidence type="ECO:0008006" key="3">
    <source>
        <dbReference type="Google" id="ProtNLM"/>
    </source>
</evidence>
<organism evidence="1 2">
    <name type="scientific">Homoserinibacter gongjuensis</name>
    <dbReference type="NCBI Taxonomy" id="1162968"/>
    <lineage>
        <taxon>Bacteria</taxon>
        <taxon>Bacillati</taxon>
        <taxon>Actinomycetota</taxon>
        <taxon>Actinomycetes</taxon>
        <taxon>Micrococcales</taxon>
        <taxon>Microbacteriaceae</taxon>
        <taxon>Homoserinibacter</taxon>
    </lineage>
</organism>
<protein>
    <recommendedName>
        <fullName evidence="3">DUF3223 domain-containing protein</fullName>
    </recommendedName>
</protein>
<dbReference type="EMBL" id="BSVA01000001">
    <property type="protein sequence ID" value="GMA91492.1"/>
    <property type="molecule type" value="Genomic_DNA"/>
</dbReference>
<comment type="caution">
    <text evidence="1">The sequence shown here is derived from an EMBL/GenBank/DDBJ whole genome shotgun (WGS) entry which is preliminary data.</text>
</comment>
<dbReference type="Pfam" id="PF11523">
    <property type="entry name" value="DUF3223"/>
    <property type="match status" value="1"/>
</dbReference>
<evidence type="ECO:0000313" key="2">
    <source>
        <dbReference type="Proteomes" id="UP001157069"/>
    </source>
</evidence>